<name>A0A8S1KMT2_PARPR</name>
<dbReference type="Proteomes" id="UP000688137">
    <property type="component" value="Unassembled WGS sequence"/>
</dbReference>
<dbReference type="EMBL" id="CAJJDM010000019">
    <property type="protein sequence ID" value="CAD8054252.1"/>
    <property type="molecule type" value="Genomic_DNA"/>
</dbReference>
<keyword evidence="2" id="KW-1185">Reference proteome</keyword>
<proteinExistence type="predicted"/>
<evidence type="ECO:0000313" key="2">
    <source>
        <dbReference type="Proteomes" id="UP000688137"/>
    </source>
</evidence>
<accession>A0A8S1KMT2</accession>
<evidence type="ECO:0000313" key="1">
    <source>
        <dbReference type="EMBL" id="CAD8054252.1"/>
    </source>
</evidence>
<organism evidence="1 2">
    <name type="scientific">Paramecium primaurelia</name>
    <dbReference type="NCBI Taxonomy" id="5886"/>
    <lineage>
        <taxon>Eukaryota</taxon>
        <taxon>Sar</taxon>
        <taxon>Alveolata</taxon>
        <taxon>Ciliophora</taxon>
        <taxon>Intramacronucleata</taxon>
        <taxon>Oligohymenophorea</taxon>
        <taxon>Peniculida</taxon>
        <taxon>Parameciidae</taxon>
        <taxon>Paramecium</taxon>
    </lineage>
</organism>
<comment type="caution">
    <text evidence="1">The sequence shown here is derived from an EMBL/GenBank/DDBJ whole genome shotgun (WGS) entry which is preliminary data.</text>
</comment>
<gene>
    <name evidence="1" type="ORF">PPRIM_AZ9-3.1.T0210373</name>
</gene>
<dbReference type="OMA" id="RYPRTYQ"/>
<sequence>MKRRSAAISSLSGSPKRQLSQMSIHDFPNLELLSQNYEDDQLGIMLSESVIVSRFICRQIIQKASDIIQENYVLNQLIPFGCQWTEQFVNLIITDITEDMNQIESNQDEVEPKPCPIEHWRRMIGQMLSPKRTQIENRSFRRESKLQGTEITKVDNQRFDTQPVKMGDLDDDLDFDTEIESMRQAKARQIFNLQQKQMQDLIKKQEYHEMNRQLKRLNVDSKSKYTYDFEGRVLVQKPPDVERYPRTYQDIQEKRVLLEVKDLFPHHKKQLESINNHKKKTIEQCNPSTLSNRFSTSQIDIIQLKQGVAFIEGKNEKRNDRQHSLVDIKDPKELQKTLSQIHLKMSKEEYSIITNQPLQSSFTSKQLNLTQNKGQLSQQFQQPNPQNVPLSINGDQSIQSLNSSILQKLNGTISIISDHYDELLIHDPSSLITPTTTKLPQIQQTFQQQQTIPQIPQHLLTEPTSNPLSNSVTKLPKTMYVPGTFSKIIPKYPRERISRIVKQIKQ</sequence>
<reference evidence="1" key="1">
    <citation type="submission" date="2021-01" db="EMBL/GenBank/DDBJ databases">
        <authorList>
            <consortium name="Genoscope - CEA"/>
            <person name="William W."/>
        </authorList>
    </citation>
    <scope>NUCLEOTIDE SEQUENCE</scope>
</reference>
<dbReference type="AlphaFoldDB" id="A0A8S1KMT2"/>
<protein>
    <submittedName>
        <fullName evidence="1">Uncharacterized protein</fullName>
    </submittedName>
</protein>